<keyword evidence="2" id="KW-1185">Reference proteome</keyword>
<organism evidence="1 2">
    <name type="scientific">Pleuronectes platessa</name>
    <name type="common">European plaice</name>
    <dbReference type="NCBI Taxonomy" id="8262"/>
    <lineage>
        <taxon>Eukaryota</taxon>
        <taxon>Metazoa</taxon>
        <taxon>Chordata</taxon>
        <taxon>Craniata</taxon>
        <taxon>Vertebrata</taxon>
        <taxon>Euteleostomi</taxon>
        <taxon>Actinopterygii</taxon>
        <taxon>Neopterygii</taxon>
        <taxon>Teleostei</taxon>
        <taxon>Neoteleostei</taxon>
        <taxon>Acanthomorphata</taxon>
        <taxon>Carangaria</taxon>
        <taxon>Pleuronectiformes</taxon>
        <taxon>Pleuronectoidei</taxon>
        <taxon>Pleuronectidae</taxon>
        <taxon>Pleuronectes</taxon>
    </lineage>
</organism>
<evidence type="ECO:0000313" key="1">
    <source>
        <dbReference type="EMBL" id="CAB1416961.1"/>
    </source>
</evidence>
<proteinExistence type="predicted"/>
<protein>
    <submittedName>
        <fullName evidence="1">Uncharacterized protein</fullName>
    </submittedName>
</protein>
<accession>A0A9N7TPW0</accession>
<comment type="caution">
    <text evidence="1">The sequence shown here is derived from an EMBL/GenBank/DDBJ whole genome shotgun (WGS) entry which is preliminary data.</text>
</comment>
<reference evidence="1" key="1">
    <citation type="submission" date="2020-03" db="EMBL/GenBank/DDBJ databases">
        <authorList>
            <person name="Weist P."/>
        </authorList>
    </citation>
    <scope>NUCLEOTIDE SEQUENCE</scope>
</reference>
<gene>
    <name evidence="1" type="ORF">PLEPLA_LOCUS4754</name>
</gene>
<sequence length="94" mass="10348">MDPAAKNDLATEFNICFWFQVHMAHRINSSRPRSQKHNPPRLPVLCRSFTLPPPLAGSFSWKAQQGFTFTDGERKQPSLCFGCRAVPSGGGAGS</sequence>
<dbReference type="AlphaFoldDB" id="A0A9N7TPW0"/>
<name>A0A9N7TPW0_PLEPL</name>
<dbReference type="Proteomes" id="UP001153269">
    <property type="component" value="Unassembled WGS sequence"/>
</dbReference>
<evidence type="ECO:0000313" key="2">
    <source>
        <dbReference type="Proteomes" id="UP001153269"/>
    </source>
</evidence>
<dbReference type="EMBL" id="CADEAL010000234">
    <property type="protein sequence ID" value="CAB1416961.1"/>
    <property type="molecule type" value="Genomic_DNA"/>
</dbReference>